<dbReference type="PANTHER" id="PTHR30531">
    <property type="entry name" value="FLAGELLAR BIOSYNTHETIC PROTEIN FLHB"/>
    <property type="match status" value="1"/>
</dbReference>
<feature type="transmembrane region" description="Helical" evidence="12">
    <location>
        <begin position="40"/>
        <end position="61"/>
    </location>
</feature>
<feature type="transmembrane region" description="Helical" evidence="12">
    <location>
        <begin position="193"/>
        <end position="220"/>
    </location>
</feature>
<comment type="function">
    <text evidence="12">Required for formation of the rod structure in the basal body of the flagellar apparatus. Together with FliI and FliH, may constitute the export apparatus of flagellin.</text>
</comment>
<keyword evidence="13" id="KW-0969">Cilium</keyword>
<dbReference type="InterPro" id="IPR006136">
    <property type="entry name" value="FlhB"/>
</dbReference>
<keyword evidence="14" id="KW-1185">Reference proteome</keyword>
<keyword evidence="5 12" id="KW-1003">Cell membrane</keyword>
<keyword evidence="13" id="KW-0966">Cell projection</keyword>
<dbReference type="OrthoDB" id="9807950at2"/>
<evidence type="ECO:0000313" key="14">
    <source>
        <dbReference type="Proteomes" id="UP000253034"/>
    </source>
</evidence>
<dbReference type="GO" id="GO:0009306">
    <property type="term" value="P:protein secretion"/>
    <property type="evidence" value="ECO:0007669"/>
    <property type="project" value="InterPro"/>
</dbReference>
<dbReference type="Proteomes" id="UP000253034">
    <property type="component" value="Unassembled WGS sequence"/>
</dbReference>
<accession>A0A369B1U3</accession>
<keyword evidence="10 12" id="KW-0472">Membrane</keyword>
<feature type="transmembrane region" description="Helical" evidence="12">
    <location>
        <begin position="152"/>
        <end position="173"/>
    </location>
</feature>
<dbReference type="PRINTS" id="PR00950">
    <property type="entry name" value="TYPE3IMSPROT"/>
</dbReference>
<comment type="subcellular location">
    <subcellularLocation>
        <location evidence="1">Cell membrane</location>
        <topology evidence="1">Multi-pass membrane protein</topology>
    </subcellularLocation>
</comment>
<sequence>MIVKPLNLQFFAADGKTEKATPKKRRDARKKGQVLQSREISTAVVLIFVFMGLRIFGGNIYREIIEFMRRALSQYPMEDGLFTIDALFKLFADVVLVFLRSLGPIFAIAMITGLVAGYAQIGFLFTIETLAMKFNKINPANGLKRIFSIRSIAELLKSIIKIVIIGYIAYSYLRSEENNVINSMDMDVISTAAYIASASINVAIRICVALIFLGVLDYAYQWWEYEKSLRMTKQEIKEEYKQVEGNPEIKSKIKQKQRQMSMRRMMQQVPKADVVITNPTHFAVAIKYDLEVSDAPVVIAKGQDFMALRIKEVAKENSVEIVENKPLARNLYDTVDIGQSIPPELYQAVAEVLAFVYNLKKKGRVG</sequence>
<keyword evidence="9 12" id="KW-1133">Transmembrane helix</keyword>
<name>A0A369B1U3_9FIRM</name>
<dbReference type="Gene3D" id="3.40.1690.10">
    <property type="entry name" value="secretion proteins EscU"/>
    <property type="match status" value="1"/>
</dbReference>
<dbReference type="AlphaFoldDB" id="A0A369B1U3"/>
<dbReference type="EMBL" id="QPJT01000013">
    <property type="protein sequence ID" value="RCX15529.1"/>
    <property type="molecule type" value="Genomic_DNA"/>
</dbReference>
<evidence type="ECO:0000256" key="8">
    <source>
        <dbReference type="ARBA" id="ARBA00022927"/>
    </source>
</evidence>
<evidence type="ECO:0000256" key="4">
    <source>
        <dbReference type="ARBA" id="ARBA00022448"/>
    </source>
</evidence>
<proteinExistence type="inferred from homology"/>
<organism evidence="13 14">
    <name type="scientific">Anaerobacterium chartisolvens</name>
    <dbReference type="NCBI Taxonomy" id="1297424"/>
    <lineage>
        <taxon>Bacteria</taxon>
        <taxon>Bacillati</taxon>
        <taxon>Bacillota</taxon>
        <taxon>Clostridia</taxon>
        <taxon>Eubacteriales</taxon>
        <taxon>Oscillospiraceae</taxon>
        <taxon>Anaerobacterium</taxon>
    </lineage>
</organism>
<keyword evidence="4 12" id="KW-0813">Transport</keyword>
<reference evidence="13 14" key="1">
    <citation type="submission" date="2018-07" db="EMBL/GenBank/DDBJ databases">
        <title>Genomic Encyclopedia of Type Strains, Phase IV (KMG-IV): sequencing the most valuable type-strain genomes for metagenomic binning, comparative biology and taxonomic classification.</title>
        <authorList>
            <person name="Goeker M."/>
        </authorList>
    </citation>
    <scope>NUCLEOTIDE SEQUENCE [LARGE SCALE GENOMIC DNA]</scope>
    <source>
        <strain evidence="13 14">DSM 27016</strain>
    </source>
</reference>
<dbReference type="RefSeq" id="WP_114298179.1">
    <property type="nucleotide sequence ID" value="NZ_QPJT01000013.1"/>
</dbReference>
<dbReference type="GO" id="GO:0005886">
    <property type="term" value="C:plasma membrane"/>
    <property type="evidence" value="ECO:0007669"/>
    <property type="project" value="UniProtKB-SubCell"/>
</dbReference>
<keyword evidence="11 12" id="KW-1006">Bacterial flagellum protein export</keyword>
<protein>
    <recommendedName>
        <fullName evidence="3 12">Flagellar biosynthetic protein FlhB</fullName>
    </recommendedName>
</protein>
<dbReference type="FunFam" id="3.40.1690.10:FF:000001">
    <property type="entry name" value="Flagellar biosynthetic protein FlhB"/>
    <property type="match status" value="1"/>
</dbReference>
<dbReference type="SUPFAM" id="SSF160544">
    <property type="entry name" value="EscU C-terminal domain-like"/>
    <property type="match status" value="1"/>
</dbReference>
<keyword evidence="8 12" id="KW-0653">Protein transport</keyword>
<dbReference type="GO" id="GO:0044780">
    <property type="term" value="P:bacterial-type flagellum assembly"/>
    <property type="evidence" value="ECO:0007669"/>
    <property type="project" value="InterPro"/>
</dbReference>
<keyword evidence="13" id="KW-0282">Flagellum</keyword>
<dbReference type="InterPro" id="IPR029025">
    <property type="entry name" value="T3SS_substrate_exporter_C"/>
</dbReference>
<evidence type="ECO:0000313" key="13">
    <source>
        <dbReference type="EMBL" id="RCX15529.1"/>
    </source>
</evidence>
<keyword evidence="6 12" id="KW-0812">Transmembrane</keyword>
<evidence type="ECO:0000256" key="3">
    <source>
        <dbReference type="ARBA" id="ARBA00021622"/>
    </source>
</evidence>
<evidence type="ECO:0000256" key="2">
    <source>
        <dbReference type="ARBA" id="ARBA00010690"/>
    </source>
</evidence>
<evidence type="ECO:0000256" key="10">
    <source>
        <dbReference type="ARBA" id="ARBA00023136"/>
    </source>
</evidence>
<dbReference type="InterPro" id="IPR006135">
    <property type="entry name" value="T3SS_substrate_exporter"/>
</dbReference>
<comment type="similarity">
    <text evidence="2 12">Belongs to the type III secretion exporter family.</text>
</comment>
<evidence type="ECO:0000256" key="11">
    <source>
        <dbReference type="ARBA" id="ARBA00023225"/>
    </source>
</evidence>
<comment type="caution">
    <text evidence="13">The sequence shown here is derived from an EMBL/GenBank/DDBJ whole genome shotgun (WGS) entry which is preliminary data.</text>
</comment>
<keyword evidence="7 12" id="KW-1005">Bacterial flagellum biogenesis</keyword>
<dbReference type="NCBIfam" id="TIGR00328">
    <property type="entry name" value="flhB"/>
    <property type="match status" value="1"/>
</dbReference>
<evidence type="ECO:0000256" key="7">
    <source>
        <dbReference type="ARBA" id="ARBA00022795"/>
    </source>
</evidence>
<feature type="transmembrane region" description="Helical" evidence="12">
    <location>
        <begin position="105"/>
        <end position="131"/>
    </location>
</feature>
<gene>
    <name evidence="12" type="primary">flhB</name>
    <name evidence="13" type="ORF">DFR58_113111</name>
</gene>
<dbReference type="Pfam" id="PF01312">
    <property type="entry name" value="Bac_export_2"/>
    <property type="match status" value="1"/>
</dbReference>
<evidence type="ECO:0000256" key="6">
    <source>
        <dbReference type="ARBA" id="ARBA00022692"/>
    </source>
</evidence>
<evidence type="ECO:0000256" key="5">
    <source>
        <dbReference type="ARBA" id="ARBA00022475"/>
    </source>
</evidence>
<evidence type="ECO:0000256" key="12">
    <source>
        <dbReference type="RuleBase" id="RU364091"/>
    </source>
</evidence>
<dbReference type="PANTHER" id="PTHR30531:SF12">
    <property type="entry name" value="FLAGELLAR BIOSYNTHETIC PROTEIN FLHB"/>
    <property type="match status" value="1"/>
</dbReference>
<evidence type="ECO:0000256" key="9">
    <source>
        <dbReference type="ARBA" id="ARBA00022989"/>
    </source>
</evidence>
<evidence type="ECO:0000256" key="1">
    <source>
        <dbReference type="ARBA" id="ARBA00004651"/>
    </source>
</evidence>
<dbReference type="Gene3D" id="6.10.250.2080">
    <property type="match status" value="1"/>
</dbReference>